<reference evidence="2" key="1">
    <citation type="journal article" date="2019" name="Int. J. Syst. Evol. Microbiol.">
        <title>The Global Catalogue of Microorganisms (GCM) 10K type strain sequencing project: providing services to taxonomists for standard genome sequencing and annotation.</title>
        <authorList>
            <consortium name="The Broad Institute Genomics Platform"/>
            <consortium name="The Broad Institute Genome Sequencing Center for Infectious Disease"/>
            <person name="Wu L."/>
            <person name="Ma J."/>
        </authorList>
    </citation>
    <scope>NUCLEOTIDE SEQUENCE [LARGE SCALE GENOMIC DNA]</scope>
    <source>
        <strain evidence="2">KCTC 52298</strain>
    </source>
</reference>
<keyword evidence="2" id="KW-1185">Reference proteome</keyword>
<dbReference type="RefSeq" id="WP_210356386.1">
    <property type="nucleotide sequence ID" value="NZ_JAEQMU010000009.1"/>
</dbReference>
<dbReference type="Proteomes" id="UP001597440">
    <property type="component" value="Unassembled WGS sequence"/>
</dbReference>
<evidence type="ECO:0000313" key="2">
    <source>
        <dbReference type="Proteomes" id="UP001597440"/>
    </source>
</evidence>
<dbReference type="InterPro" id="IPR046233">
    <property type="entry name" value="DUF6266"/>
</dbReference>
<comment type="caution">
    <text evidence="1">The sequence shown here is derived from an EMBL/GenBank/DDBJ whole genome shotgun (WGS) entry which is preliminary data.</text>
</comment>
<accession>A0ABW5KYW7</accession>
<sequence length="214" mass="22939">MATIKHGANGGFKGKAGSVIGSSWKGIDYIKGLSKKRTKPFSEEQKIQQERFATITKFLMPIAPILKLGFGQKNADAMTPANVALQANMDTAVTGVYPLFELDYSKILISSGSFVGGGAMTASVAAGTLSIDWDTALNSLYGSKADDQVVILLHQPTINEFMTVPTPPTRADGTVDIVIPTHFLGGKGHVWIFFADRKGKKVSRSSYLGELDLV</sequence>
<dbReference type="EMBL" id="JBHULD010000003">
    <property type="protein sequence ID" value="MFD2553090.1"/>
    <property type="molecule type" value="Genomic_DNA"/>
</dbReference>
<gene>
    <name evidence="1" type="ORF">ACFSQW_01715</name>
</gene>
<organism evidence="1 2">
    <name type="scientific">Sphingobacterium tabacisoli</name>
    <dbReference type="NCBI Taxonomy" id="2044855"/>
    <lineage>
        <taxon>Bacteria</taxon>
        <taxon>Pseudomonadati</taxon>
        <taxon>Bacteroidota</taxon>
        <taxon>Sphingobacteriia</taxon>
        <taxon>Sphingobacteriales</taxon>
        <taxon>Sphingobacteriaceae</taxon>
        <taxon>Sphingobacterium</taxon>
    </lineage>
</organism>
<dbReference type="Pfam" id="PF19781">
    <property type="entry name" value="DUF6266"/>
    <property type="match status" value="1"/>
</dbReference>
<name>A0ABW5KYW7_9SPHI</name>
<evidence type="ECO:0000313" key="1">
    <source>
        <dbReference type="EMBL" id="MFD2553090.1"/>
    </source>
</evidence>
<protein>
    <submittedName>
        <fullName evidence="1">DUF6266 family protein</fullName>
    </submittedName>
</protein>
<proteinExistence type="predicted"/>